<sequence>MIAKAMKRFATAQYTPSYLDTFKRTIVVFTIDFLKAVNLYRVNRGILAVACVEHLLYPNKHVKEYIKVYRCNDSKARKVYKKLCGLPDNAQLDDAIIKSARSFFKCPTFLKKTSCLDKIRSYLRSIVIDDEEMRFIRKASIQVITGNEDIDVDELPENVVDPIEVQPPTSPIIPLDPVKRIEDLKFYSQCSYNYNLELLNDEAETRVIEIIKTHKKCIKLTTVSTFSTLARRRYAIVKLFGDTFPLYPRPSTRCDTIEGLACRESYSKIAMKMSFIQAHNLYTNPPAHARMNSLSAHAHGTIVGLRMRIGKSPAHAHSTHFRACAWHYSRPAAHAHRPN</sequence>
<name>A0A6H5IEQ7_9HYME</name>
<gene>
    <name evidence="1" type="ORF">TBRA_LOCUS7302</name>
</gene>
<protein>
    <submittedName>
        <fullName evidence="1">Uncharacterized protein</fullName>
    </submittedName>
</protein>
<dbReference type="Proteomes" id="UP000479190">
    <property type="component" value="Unassembled WGS sequence"/>
</dbReference>
<dbReference type="AlphaFoldDB" id="A0A6H5IEQ7"/>
<dbReference type="EMBL" id="CADCXV010000783">
    <property type="protein sequence ID" value="CAB0035405.1"/>
    <property type="molecule type" value="Genomic_DNA"/>
</dbReference>
<dbReference type="OrthoDB" id="10539851at2759"/>
<evidence type="ECO:0000313" key="1">
    <source>
        <dbReference type="EMBL" id="CAB0035405.1"/>
    </source>
</evidence>
<proteinExistence type="predicted"/>
<organism evidence="1 2">
    <name type="scientific">Trichogramma brassicae</name>
    <dbReference type="NCBI Taxonomy" id="86971"/>
    <lineage>
        <taxon>Eukaryota</taxon>
        <taxon>Metazoa</taxon>
        <taxon>Ecdysozoa</taxon>
        <taxon>Arthropoda</taxon>
        <taxon>Hexapoda</taxon>
        <taxon>Insecta</taxon>
        <taxon>Pterygota</taxon>
        <taxon>Neoptera</taxon>
        <taxon>Endopterygota</taxon>
        <taxon>Hymenoptera</taxon>
        <taxon>Apocrita</taxon>
        <taxon>Proctotrupomorpha</taxon>
        <taxon>Chalcidoidea</taxon>
        <taxon>Trichogrammatidae</taxon>
        <taxon>Trichogramma</taxon>
    </lineage>
</organism>
<evidence type="ECO:0000313" key="2">
    <source>
        <dbReference type="Proteomes" id="UP000479190"/>
    </source>
</evidence>
<accession>A0A6H5IEQ7</accession>
<keyword evidence="2" id="KW-1185">Reference proteome</keyword>
<feature type="non-terminal residue" evidence="1">
    <location>
        <position position="339"/>
    </location>
</feature>
<reference evidence="1 2" key="1">
    <citation type="submission" date="2020-02" db="EMBL/GenBank/DDBJ databases">
        <authorList>
            <person name="Ferguson B K."/>
        </authorList>
    </citation>
    <scope>NUCLEOTIDE SEQUENCE [LARGE SCALE GENOMIC DNA]</scope>
</reference>